<proteinExistence type="predicted"/>
<name>A0A8D8QIP0_9HEMI</name>
<accession>A0A8D8QIP0</accession>
<organism evidence="1">
    <name type="scientific">Cacopsylla melanoneura</name>
    <dbReference type="NCBI Taxonomy" id="428564"/>
    <lineage>
        <taxon>Eukaryota</taxon>
        <taxon>Metazoa</taxon>
        <taxon>Ecdysozoa</taxon>
        <taxon>Arthropoda</taxon>
        <taxon>Hexapoda</taxon>
        <taxon>Insecta</taxon>
        <taxon>Pterygota</taxon>
        <taxon>Neoptera</taxon>
        <taxon>Paraneoptera</taxon>
        <taxon>Hemiptera</taxon>
        <taxon>Sternorrhyncha</taxon>
        <taxon>Psylloidea</taxon>
        <taxon>Psyllidae</taxon>
        <taxon>Psyllinae</taxon>
        <taxon>Cacopsylla</taxon>
    </lineage>
</organism>
<dbReference type="EMBL" id="HBUF01079617">
    <property type="protein sequence ID" value="CAG6632396.1"/>
    <property type="molecule type" value="Transcribed_RNA"/>
</dbReference>
<reference evidence="1" key="1">
    <citation type="submission" date="2021-05" db="EMBL/GenBank/DDBJ databases">
        <authorList>
            <person name="Alioto T."/>
            <person name="Alioto T."/>
            <person name="Gomez Garrido J."/>
        </authorList>
    </citation>
    <scope>NUCLEOTIDE SEQUENCE</scope>
</reference>
<dbReference type="AlphaFoldDB" id="A0A8D8QIP0"/>
<sequence>MEKKPLLFSARCQVEGFAYTPDSKKPEYRVTQLEPNVIFKHCPEEQEGGVDVTPELRHDYENILCKYNLSQGTEQAESLCPYLSGAGLFCPELQGIMYNVGLEKDDCSKFSFLGATVWEK</sequence>
<evidence type="ECO:0000313" key="1">
    <source>
        <dbReference type="EMBL" id="CAG6632396.1"/>
    </source>
</evidence>
<protein>
    <submittedName>
        <fullName evidence="1">Uncharacterized protein</fullName>
    </submittedName>
</protein>